<keyword evidence="7" id="KW-0520">NAD</keyword>
<reference evidence="15 16" key="1">
    <citation type="submission" date="2017-01" db="EMBL/GenBank/DDBJ databases">
        <title>Novel large sulfur bacteria in the metagenomes of groundwater-fed chemosynthetic microbial mats in the Lake Huron basin.</title>
        <authorList>
            <person name="Sharrar A.M."/>
            <person name="Flood B.E."/>
            <person name="Bailey J.V."/>
            <person name="Jones D.S."/>
            <person name="Biddanda B."/>
            <person name="Ruberg S.A."/>
            <person name="Marcus D.N."/>
            <person name="Dick G.J."/>
        </authorList>
    </citation>
    <scope>NUCLEOTIDE SEQUENCE [LARGE SCALE GENOMIC DNA]</scope>
    <source>
        <strain evidence="15">A8</strain>
    </source>
</reference>
<keyword evidence="4 11" id="KW-0812">Transmembrane</keyword>
<dbReference type="InterPro" id="IPR010227">
    <property type="entry name" value="NADH_Q_OxRdtase_chainM/4"/>
</dbReference>
<feature type="transmembrane region" description="Helical" evidence="12">
    <location>
        <begin position="407"/>
        <end position="428"/>
    </location>
</feature>
<evidence type="ECO:0000259" key="13">
    <source>
        <dbReference type="Pfam" id="PF00361"/>
    </source>
</evidence>
<feature type="transmembrane region" description="Helical" evidence="12">
    <location>
        <begin position="280"/>
        <end position="299"/>
    </location>
</feature>
<dbReference type="Pfam" id="PF00361">
    <property type="entry name" value="Proton_antipo_M"/>
    <property type="match status" value="2"/>
</dbReference>
<dbReference type="GO" id="GO:0012505">
    <property type="term" value="C:endomembrane system"/>
    <property type="evidence" value="ECO:0007669"/>
    <property type="project" value="UniProtKB-SubCell"/>
</dbReference>
<dbReference type="PANTHER" id="PTHR43507:SF1">
    <property type="entry name" value="NADH-UBIQUINONE OXIDOREDUCTASE CHAIN 4"/>
    <property type="match status" value="1"/>
</dbReference>
<evidence type="ECO:0000256" key="5">
    <source>
        <dbReference type="ARBA" id="ARBA00022967"/>
    </source>
</evidence>
<dbReference type="PANTHER" id="PTHR43507">
    <property type="entry name" value="NADH-UBIQUINONE OXIDOREDUCTASE CHAIN 4"/>
    <property type="match status" value="1"/>
</dbReference>
<feature type="domain" description="NADH:quinone oxidoreductase/Mrp antiporter transmembrane" evidence="13">
    <location>
        <begin position="357"/>
        <end position="451"/>
    </location>
</feature>
<comment type="caution">
    <text evidence="15">The sequence shown here is derived from an EMBL/GenBank/DDBJ whole genome shotgun (WGS) entry which is preliminary data.</text>
</comment>
<evidence type="ECO:0000256" key="1">
    <source>
        <dbReference type="ARBA" id="ARBA00004127"/>
    </source>
</evidence>
<proteinExistence type="inferred from homology"/>
<feature type="transmembrane region" description="Helical" evidence="12">
    <location>
        <begin position="248"/>
        <end position="268"/>
    </location>
</feature>
<dbReference type="InterPro" id="IPR000260">
    <property type="entry name" value="NADH4_N"/>
</dbReference>
<dbReference type="InterPro" id="IPR003918">
    <property type="entry name" value="NADH_UbQ_OxRdtase"/>
</dbReference>
<dbReference type="GO" id="GO:0042773">
    <property type="term" value="P:ATP synthesis coupled electron transport"/>
    <property type="evidence" value="ECO:0007669"/>
    <property type="project" value="InterPro"/>
</dbReference>
<sequence length="540" mass="59159">MFDLPILSFLIWLPIVGGLGVLIVGDRFGAKQFALGVALVTFLLSLPLYVGFNAADAGMQFVEKYLWIDTFNIHYHLGVDGLSMPLILLNTFITVLVVIAGWEVIKYRISQYMAAFLIMAGIVNGVFAALDAMLFYILFEAMLIPLFLIIGIWGGARRVYATIKFFLYTFFGSVFLLISLIYLYQLGATTEGFQASFAIADLHRLPIDRTAQILIFLSFLLAFGVKVPMWPVHTWLPDAHVEAPTGGSVILAAITLKVGGYAFLRFALPITPDAAAQLDWLVLIMSLTAVVYIGFVALVQQDMKKLVAYSSIAHMGFVTLGFFMVYYISEAVQAGNPELMLAQGINGLMAADKFDSVIMGLQGAMVQMVSHGFISAAMFLCIGVLYDRMHTRDINAYGGVANRMPQFAALYVFFAMANTGLPGTSGFVGEFMVILASFKASLWIAFLAATTLIVGAAYTLWLVKRVIFGEIRNGEVAELNDINQREFVMLALLAGAVLMLGLWPQPLTDVMDASIRQLIPQILQSKIGGCMGMSVEACRL</sequence>
<feature type="transmembrane region" description="Helical" evidence="12">
    <location>
        <begin position="440"/>
        <end position="463"/>
    </location>
</feature>
<feature type="transmembrane region" description="Helical" evidence="12">
    <location>
        <begin position="364"/>
        <end position="386"/>
    </location>
</feature>
<comment type="subcellular location">
    <subcellularLocation>
        <location evidence="1">Endomembrane system</location>
        <topology evidence="1">Multi-pass membrane protein</topology>
    </subcellularLocation>
    <subcellularLocation>
        <location evidence="11">Membrane</location>
        <topology evidence="11">Multi-pass membrane protein</topology>
    </subcellularLocation>
</comment>
<evidence type="ECO:0000256" key="6">
    <source>
        <dbReference type="ARBA" id="ARBA00022989"/>
    </source>
</evidence>
<feature type="transmembrane region" description="Helical" evidence="12">
    <location>
        <begin position="32"/>
        <end position="52"/>
    </location>
</feature>
<protein>
    <recommendedName>
        <fullName evidence="3">NADH-quinone oxidoreductase subunit M</fullName>
    </recommendedName>
    <alternativeName>
        <fullName evidence="9">NADH dehydrogenase I subunit M</fullName>
    </alternativeName>
    <alternativeName>
        <fullName evidence="10">NDH-1 subunit M</fullName>
    </alternativeName>
</protein>
<dbReference type="GO" id="GO:0003954">
    <property type="term" value="F:NADH dehydrogenase activity"/>
    <property type="evidence" value="ECO:0007669"/>
    <property type="project" value="TreeGrafter"/>
</dbReference>
<feature type="transmembrane region" description="Helical" evidence="12">
    <location>
        <begin position="6"/>
        <end position="25"/>
    </location>
</feature>
<dbReference type="Proteomes" id="UP000192491">
    <property type="component" value="Unassembled WGS sequence"/>
</dbReference>
<dbReference type="GO" id="GO:0015990">
    <property type="term" value="P:electron transport coupled proton transport"/>
    <property type="evidence" value="ECO:0007669"/>
    <property type="project" value="TreeGrafter"/>
</dbReference>
<dbReference type="Pfam" id="PF01059">
    <property type="entry name" value="Oxidored_q5_N"/>
    <property type="match status" value="1"/>
</dbReference>
<comment type="similarity">
    <text evidence="2">Belongs to the complex I subunit 4 family.</text>
</comment>
<evidence type="ECO:0000256" key="11">
    <source>
        <dbReference type="RuleBase" id="RU000320"/>
    </source>
</evidence>
<dbReference type="InterPro" id="IPR001750">
    <property type="entry name" value="ND/Mrp_TM"/>
</dbReference>
<evidence type="ECO:0000256" key="10">
    <source>
        <dbReference type="ARBA" id="ARBA00032798"/>
    </source>
</evidence>
<keyword evidence="5" id="KW-1278">Translocase</keyword>
<evidence type="ECO:0000256" key="2">
    <source>
        <dbReference type="ARBA" id="ARBA00009025"/>
    </source>
</evidence>
<organism evidence="15 16">
    <name type="scientific">Thiothrix lacustris</name>
    <dbReference type="NCBI Taxonomy" id="525917"/>
    <lineage>
        <taxon>Bacteria</taxon>
        <taxon>Pseudomonadati</taxon>
        <taxon>Pseudomonadota</taxon>
        <taxon>Gammaproteobacteria</taxon>
        <taxon>Thiotrichales</taxon>
        <taxon>Thiotrichaceae</taxon>
        <taxon>Thiothrix</taxon>
    </lineage>
</organism>
<feature type="transmembrane region" description="Helical" evidence="12">
    <location>
        <begin position="109"/>
        <end position="127"/>
    </location>
</feature>
<feature type="transmembrane region" description="Helical" evidence="12">
    <location>
        <begin position="306"/>
        <end position="328"/>
    </location>
</feature>
<dbReference type="PRINTS" id="PR01437">
    <property type="entry name" value="NUOXDRDTASE4"/>
</dbReference>
<dbReference type="EMBL" id="MTEJ01000615">
    <property type="protein sequence ID" value="OQX00907.1"/>
    <property type="molecule type" value="Genomic_DNA"/>
</dbReference>
<evidence type="ECO:0000256" key="7">
    <source>
        <dbReference type="ARBA" id="ARBA00023027"/>
    </source>
</evidence>
<evidence type="ECO:0000256" key="8">
    <source>
        <dbReference type="ARBA" id="ARBA00023136"/>
    </source>
</evidence>
<feature type="transmembrane region" description="Helical" evidence="12">
    <location>
        <begin position="82"/>
        <end position="102"/>
    </location>
</feature>
<feature type="transmembrane region" description="Helical" evidence="12">
    <location>
        <begin position="165"/>
        <end position="184"/>
    </location>
</feature>
<dbReference type="NCBIfam" id="TIGR01972">
    <property type="entry name" value="NDH_I_M"/>
    <property type="match status" value="1"/>
</dbReference>
<dbReference type="GO" id="GO:0008137">
    <property type="term" value="F:NADH dehydrogenase (ubiquinone) activity"/>
    <property type="evidence" value="ECO:0007669"/>
    <property type="project" value="InterPro"/>
</dbReference>
<evidence type="ECO:0000256" key="12">
    <source>
        <dbReference type="SAM" id="Phobius"/>
    </source>
</evidence>
<feature type="transmembrane region" description="Helical" evidence="12">
    <location>
        <begin position="133"/>
        <end position="153"/>
    </location>
</feature>
<evidence type="ECO:0000313" key="15">
    <source>
        <dbReference type="EMBL" id="OQX00907.1"/>
    </source>
</evidence>
<keyword evidence="6 12" id="KW-1133">Transmembrane helix</keyword>
<evidence type="ECO:0000313" key="16">
    <source>
        <dbReference type="Proteomes" id="UP000192491"/>
    </source>
</evidence>
<feature type="transmembrane region" description="Helical" evidence="12">
    <location>
        <begin position="487"/>
        <end position="504"/>
    </location>
</feature>
<dbReference type="NCBIfam" id="NF004501">
    <property type="entry name" value="PRK05846.1-5"/>
    <property type="match status" value="1"/>
</dbReference>
<accession>A0A1Y1Q9S5</accession>
<evidence type="ECO:0000256" key="9">
    <source>
        <dbReference type="ARBA" id="ARBA00031584"/>
    </source>
</evidence>
<feature type="transmembrane region" description="Helical" evidence="12">
    <location>
        <begin position="213"/>
        <end position="236"/>
    </location>
</feature>
<evidence type="ECO:0000256" key="4">
    <source>
        <dbReference type="ARBA" id="ARBA00022692"/>
    </source>
</evidence>
<dbReference type="AlphaFoldDB" id="A0A1Y1Q9S5"/>
<name>A0A1Y1Q9S5_9GAMM</name>
<dbReference type="GO" id="GO:0016020">
    <property type="term" value="C:membrane"/>
    <property type="evidence" value="ECO:0007669"/>
    <property type="project" value="UniProtKB-SubCell"/>
</dbReference>
<gene>
    <name evidence="15" type="ORF">BWK73_47495</name>
</gene>
<evidence type="ECO:0000259" key="14">
    <source>
        <dbReference type="Pfam" id="PF01059"/>
    </source>
</evidence>
<feature type="domain" description="NADH:ubiquinone oxidoreductase chain 4 N-terminal" evidence="14">
    <location>
        <begin position="64"/>
        <end position="121"/>
    </location>
</feature>
<evidence type="ECO:0000256" key="3">
    <source>
        <dbReference type="ARBA" id="ARBA00019906"/>
    </source>
</evidence>
<keyword evidence="8 12" id="KW-0472">Membrane</keyword>
<dbReference type="GO" id="GO:0048039">
    <property type="term" value="F:ubiquinone binding"/>
    <property type="evidence" value="ECO:0007669"/>
    <property type="project" value="TreeGrafter"/>
</dbReference>
<feature type="domain" description="NADH:quinone oxidoreductase/Mrp antiporter transmembrane" evidence="13">
    <location>
        <begin position="129"/>
        <end position="324"/>
    </location>
</feature>